<proteinExistence type="predicted"/>
<evidence type="ECO:0000313" key="1">
    <source>
        <dbReference type="EMBL" id="PNX89894.1"/>
    </source>
</evidence>
<accession>A0A2K3MGK9</accession>
<gene>
    <name evidence="1" type="ORF">L195_g046016</name>
</gene>
<sequence>MVFQGKIENGAVVVAAARRGLQETH</sequence>
<feature type="non-terminal residue" evidence="1">
    <location>
        <position position="25"/>
    </location>
</feature>
<comment type="caution">
    <text evidence="1">The sequence shown here is derived from an EMBL/GenBank/DDBJ whole genome shotgun (WGS) entry which is preliminary data.</text>
</comment>
<dbReference type="AlphaFoldDB" id="A0A2K3MGK9"/>
<organism evidence="1 2">
    <name type="scientific">Trifolium pratense</name>
    <name type="common">Red clover</name>
    <dbReference type="NCBI Taxonomy" id="57577"/>
    <lineage>
        <taxon>Eukaryota</taxon>
        <taxon>Viridiplantae</taxon>
        <taxon>Streptophyta</taxon>
        <taxon>Embryophyta</taxon>
        <taxon>Tracheophyta</taxon>
        <taxon>Spermatophyta</taxon>
        <taxon>Magnoliopsida</taxon>
        <taxon>eudicotyledons</taxon>
        <taxon>Gunneridae</taxon>
        <taxon>Pentapetalae</taxon>
        <taxon>rosids</taxon>
        <taxon>fabids</taxon>
        <taxon>Fabales</taxon>
        <taxon>Fabaceae</taxon>
        <taxon>Papilionoideae</taxon>
        <taxon>50 kb inversion clade</taxon>
        <taxon>NPAAA clade</taxon>
        <taxon>Hologalegina</taxon>
        <taxon>IRL clade</taxon>
        <taxon>Trifolieae</taxon>
        <taxon>Trifolium</taxon>
    </lineage>
</organism>
<protein>
    <submittedName>
        <fullName evidence="1">Uncharacterized protein</fullName>
    </submittedName>
</protein>
<reference evidence="1 2" key="2">
    <citation type="journal article" date="2017" name="Front. Plant Sci.">
        <title>Gene Classification and Mining of Molecular Markers Useful in Red Clover (Trifolium pratense) Breeding.</title>
        <authorList>
            <person name="Istvanek J."/>
            <person name="Dluhosova J."/>
            <person name="Dluhos P."/>
            <person name="Patkova L."/>
            <person name="Nedelnik J."/>
            <person name="Repkova J."/>
        </authorList>
    </citation>
    <scope>NUCLEOTIDE SEQUENCE [LARGE SCALE GENOMIC DNA]</scope>
    <source>
        <strain evidence="2">cv. Tatra</strain>
        <tissue evidence="1">Young leaves</tissue>
    </source>
</reference>
<dbReference type="EMBL" id="ASHM01061200">
    <property type="protein sequence ID" value="PNX89894.1"/>
    <property type="molecule type" value="Genomic_DNA"/>
</dbReference>
<dbReference type="Proteomes" id="UP000236291">
    <property type="component" value="Unassembled WGS sequence"/>
</dbReference>
<reference evidence="1 2" key="1">
    <citation type="journal article" date="2014" name="Am. J. Bot.">
        <title>Genome assembly and annotation for red clover (Trifolium pratense; Fabaceae).</title>
        <authorList>
            <person name="Istvanek J."/>
            <person name="Jaros M."/>
            <person name="Krenek A."/>
            <person name="Repkova J."/>
        </authorList>
    </citation>
    <scope>NUCLEOTIDE SEQUENCE [LARGE SCALE GENOMIC DNA]</scope>
    <source>
        <strain evidence="2">cv. Tatra</strain>
        <tissue evidence="1">Young leaves</tissue>
    </source>
</reference>
<name>A0A2K3MGK9_TRIPR</name>
<evidence type="ECO:0000313" key="2">
    <source>
        <dbReference type="Proteomes" id="UP000236291"/>
    </source>
</evidence>